<dbReference type="AlphaFoldDB" id="A0A9J6B396"/>
<gene>
    <name evidence="2" type="ORF">H5410_002946</name>
</gene>
<feature type="compositionally biased region" description="Polar residues" evidence="1">
    <location>
        <begin position="14"/>
        <end position="28"/>
    </location>
</feature>
<dbReference type="OrthoDB" id="10460305at2759"/>
<feature type="region of interest" description="Disordered" evidence="1">
    <location>
        <begin position="1"/>
        <end position="28"/>
    </location>
</feature>
<keyword evidence="3" id="KW-1185">Reference proteome</keyword>
<reference evidence="2 3" key="1">
    <citation type="submission" date="2020-09" db="EMBL/GenBank/DDBJ databases">
        <title>De no assembly of potato wild relative species, Solanum commersonii.</title>
        <authorList>
            <person name="Cho K."/>
        </authorList>
    </citation>
    <scope>NUCLEOTIDE SEQUENCE [LARGE SCALE GENOMIC DNA]</scope>
    <source>
        <strain evidence="2">LZ3.2</strain>
        <tissue evidence="2">Leaf</tissue>
    </source>
</reference>
<dbReference type="Proteomes" id="UP000824120">
    <property type="component" value="Chromosome 1"/>
</dbReference>
<evidence type="ECO:0000313" key="2">
    <source>
        <dbReference type="EMBL" id="KAG5631229.1"/>
    </source>
</evidence>
<accession>A0A9J6B396</accession>
<dbReference type="EMBL" id="JACXVP010000001">
    <property type="protein sequence ID" value="KAG5631229.1"/>
    <property type="molecule type" value="Genomic_DNA"/>
</dbReference>
<name>A0A9J6B396_SOLCO</name>
<sequence length="208" mass="23626">MQLLRYGNPESRRAQSSPTRSTPFSMCSQRYSLPEPTFSFSTAKSHKEEPEFDIPKLVWERKDAMATQKRVEEAQARSKPKKAADPGAMIISSYKTLIDDSIFADLSPFADDLTTSDHEKSDSEKEWDALVQDITNGKDWFFQTHGFLDWILGVNDQLIPELYSLKDDRILSSKFGEGFEELEDSKGFNSKNLDLGLVDSSLFACFET</sequence>
<proteinExistence type="predicted"/>
<evidence type="ECO:0000313" key="3">
    <source>
        <dbReference type="Proteomes" id="UP000824120"/>
    </source>
</evidence>
<organism evidence="2 3">
    <name type="scientific">Solanum commersonii</name>
    <name type="common">Commerson's wild potato</name>
    <name type="synonym">Commerson's nightshade</name>
    <dbReference type="NCBI Taxonomy" id="4109"/>
    <lineage>
        <taxon>Eukaryota</taxon>
        <taxon>Viridiplantae</taxon>
        <taxon>Streptophyta</taxon>
        <taxon>Embryophyta</taxon>
        <taxon>Tracheophyta</taxon>
        <taxon>Spermatophyta</taxon>
        <taxon>Magnoliopsida</taxon>
        <taxon>eudicotyledons</taxon>
        <taxon>Gunneridae</taxon>
        <taxon>Pentapetalae</taxon>
        <taxon>asterids</taxon>
        <taxon>lamiids</taxon>
        <taxon>Solanales</taxon>
        <taxon>Solanaceae</taxon>
        <taxon>Solanoideae</taxon>
        <taxon>Solaneae</taxon>
        <taxon>Solanum</taxon>
    </lineage>
</organism>
<evidence type="ECO:0000256" key="1">
    <source>
        <dbReference type="SAM" id="MobiDB-lite"/>
    </source>
</evidence>
<protein>
    <submittedName>
        <fullName evidence="2">Uncharacterized protein</fullName>
    </submittedName>
</protein>
<comment type="caution">
    <text evidence="2">The sequence shown here is derived from an EMBL/GenBank/DDBJ whole genome shotgun (WGS) entry which is preliminary data.</text>
</comment>